<proteinExistence type="predicted"/>
<dbReference type="EMBL" id="LUUG01000137">
    <property type="protein sequence ID" value="OAH96171.1"/>
    <property type="molecule type" value="Genomic_DNA"/>
</dbReference>
<accession>A0A177LRP8</accession>
<dbReference type="Gene3D" id="1.20.1260.10">
    <property type="match status" value="1"/>
</dbReference>
<dbReference type="InterPro" id="IPR012347">
    <property type="entry name" value="Ferritin-like"/>
</dbReference>
<dbReference type="OrthoDB" id="9949678at2"/>
<dbReference type="EMBL" id="LUUH01000105">
    <property type="protein sequence ID" value="OAH96985.1"/>
    <property type="molecule type" value="Genomic_DNA"/>
</dbReference>
<dbReference type="Proteomes" id="UP000077763">
    <property type="component" value="Unassembled WGS sequence"/>
</dbReference>
<sequence>MYNIEKIDSLLKNEISATETYRQALESFWKDTRRCEVDSLLQICQDHNEAAALLKAQIRQLGGAPSDKSSNWGTWEKIFQIGVNMLGKYSAIKALRDVEFSCSKAYGQALLDYQLPLALRSLIETKLLPNLQSNMRTLDQLLDAVMA</sequence>
<evidence type="ECO:0000313" key="1">
    <source>
        <dbReference type="EMBL" id="OAH96171.1"/>
    </source>
</evidence>
<dbReference type="Proteomes" id="UP000078090">
    <property type="component" value="Unassembled WGS sequence"/>
</dbReference>
<evidence type="ECO:0000313" key="2">
    <source>
        <dbReference type="EMBL" id="OAH96985.1"/>
    </source>
</evidence>
<name>A0A177LRP8_METMH</name>
<gene>
    <name evidence="1" type="ORF">A1332_23230</name>
    <name evidence="2" type="ORF">A1353_23660</name>
</gene>
<protein>
    <submittedName>
        <fullName evidence="1">Uncharacterized protein</fullName>
    </submittedName>
</protein>
<evidence type="ECO:0000313" key="4">
    <source>
        <dbReference type="Proteomes" id="UP000078090"/>
    </source>
</evidence>
<dbReference type="AlphaFoldDB" id="A0A177LRP8"/>
<dbReference type="RefSeq" id="WP_064010891.1">
    <property type="nucleotide sequence ID" value="NZ_LUUG01000137.1"/>
</dbReference>
<organism evidence="1 4">
    <name type="scientific">Methylomonas methanica</name>
    <dbReference type="NCBI Taxonomy" id="421"/>
    <lineage>
        <taxon>Bacteria</taxon>
        <taxon>Pseudomonadati</taxon>
        <taxon>Pseudomonadota</taxon>
        <taxon>Gammaproteobacteria</taxon>
        <taxon>Methylococcales</taxon>
        <taxon>Methylococcaceae</taxon>
        <taxon>Methylomonas</taxon>
    </lineage>
</organism>
<comment type="caution">
    <text evidence="1">The sequence shown here is derived from an EMBL/GenBank/DDBJ whole genome shotgun (WGS) entry which is preliminary data.</text>
</comment>
<evidence type="ECO:0000313" key="3">
    <source>
        <dbReference type="Proteomes" id="UP000077763"/>
    </source>
</evidence>
<reference evidence="3 4" key="1">
    <citation type="submission" date="2016-03" db="EMBL/GenBank/DDBJ databases">
        <authorList>
            <person name="Ploux O."/>
        </authorList>
    </citation>
    <scope>NUCLEOTIDE SEQUENCE [LARGE SCALE GENOMIC DNA]</scope>
    <source>
        <strain evidence="1 4">R-45363</strain>
        <strain evidence="2 3">R-45371</strain>
    </source>
</reference>